<evidence type="ECO:0000259" key="2">
    <source>
        <dbReference type="Pfam" id="PF13421"/>
    </source>
</evidence>
<sequence length="364" mass="40612">MGLWDKVFGEFVDIIEWTDDSNDTMVYRFERHNNEIKYGAKLTVRETQLAVFVNEGEVADVLGPGMYQLETQNLPLLSTLQHWDHGFSSPFKAEVYFFNTRQFTDLKWGTKNPIMMRDSEFDMVRLRTFGTYSTRIADPVTFLKEIVGTDGHFTVDEISDQLRDLITSRYATILGKLDVPVLDLASNYDQLSTFITERISPEFKQYGLELTKVLVENISLPPEVEAALDKRTSMGMIGDLDKYLKFGAAKSMESGNSSTASSAIEMGVGLAMAQTMTNQQAAPASGGSTPPPLPHQQEWHVSVNNAQAGPFDSSALAQLIKRGELTAESLVWTAGMSNWESANEHDFFRNLLANSQSTPPPLPK</sequence>
<dbReference type="AlphaFoldDB" id="A0A317CBI3"/>
<dbReference type="InterPro" id="IPR025640">
    <property type="entry name" value="GYF_2"/>
</dbReference>
<feature type="compositionally biased region" description="Low complexity" evidence="1">
    <location>
        <begin position="278"/>
        <end position="288"/>
    </location>
</feature>
<dbReference type="Pfam" id="PF13421">
    <property type="entry name" value="Band_7_1"/>
    <property type="match status" value="1"/>
</dbReference>
<evidence type="ECO:0000313" key="5">
    <source>
        <dbReference type="Proteomes" id="UP000245506"/>
    </source>
</evidence>
<protein>
    <submittedName>
        <fullName evidence="4">Antifreeze protein</fullName>
    </submittedName>
</protein>
<reference evidence="4 5" key="1">
    <citation type="submission" date="2018-05" db="EMBL/GenBank/DDBJ databases">
        <title>Leucothrix arctica sp. nov., isolated from Arctic seawater.</title>
        <authorList>
            <person name="Choi A."/>
            <person name="Baek K."/>
        </authorList>
    </citation>
    <scope>NUCLEOTIDE SEQUENCE [LARGE SCALE GENOMIC DNA]</scope>
    <source>
        <strain evidence="4 5">IMCC9719</strain>
    </source>
</reference>
<dbReference type="SUPFAM" id="SSF117892">
    <property type="entry name" value="Band 7/SPFH domain"/>
    <property type="match status" value="1"/>
</dbReference>
<evidence type="ECO:0000313" key="4">
    <source>
        <dbReference type="EMBL" id="PWQ95918.1"/>
    </source>
</evidence>
<accession>A0A317CBI3</accession>
<dbReference type="OrthoDB" id="9764015at2"/>
<dbReference type="InterPro" id="IPR033880">
    <property type="entry name" value="SPFH_YdjI"/>
</dbReference>
<keyword evidence="5" id="KW-1185">Reference proteome</keyword>
<dbReference type="PANTHER" id="PTHR37826:SF2">
    <property type="entry name" value="ZINC-RIBBON DOMAIN-CONTAINING PROTEIN"/>
    <property type="match status" value="1"/>
</dbReference>
<feature type="region of interest" description="Disordered" evidence="1">
    <location>
        <begin position="278"/>
        <end position="297"/>
    </location>
</feature>
<feature type="domain" description="GYF" evidence="3">
    <location>
        <begin position="299"/>
        <end position="344"/>
    </location>
</feature>
<name>A0A317CBI3_9GAMM</name>
<evidence type="ECO:0000256" key="1">
    <source>
        <dbReference type="SAM" id="MobiDB-lite"/>
    </source>
</evidence>
<comment type="caution">
    <text evidence="4">The sequence shown here is derived from an EMBL/GenBank/DDBJ whole genome shotgun (WGS) entry which is preliminary data.</text>
</comment>
<proteinExistence type="predicted"/>
<dbReference type="InterPro" id="IPR036013">
    <property type="entry name" value="Band_7/SPFH_dom_sf"/>
</dbReference>
<organism evidence="4 5">
    <name type="scientific">Leucothrix arctica</name>
    <dbReference type="NCBI Taxonomy" id="1481894"/>
    <lineage>
        <taxon>Bacteria</taxon>
        <taxon>Pseudomonadati</taxon>
        <taxon>Pseudomonadota</taxon>
        <taxon>Gammaproteobacteria</taxon>
        <taxon>Thiotrichales</taxon>
        <taxon>Thiotrichaceae</taxon>
        <taxon>Leucothrix</taxon>
    </lineage>
</organism>
<dbReference type="PANTHER" id="PTHR37826">
    <property type="entry name" value="FLOTILLIN BAND_7_5 DOMAIN PROTEIN"/>
    <property type="match status" value="1"/>
</dbReference>
<dbReference type="Pfam" id="PF14237">
    <property type="entry name" value="GYF_2"/>
    <property type="match status" value="1"/>
</dbReference>
<feature type="domain" description="SPFH" evidence="2">
    <location>
        <begin position="26"/>
        <end position="235"/>
    </location>
</feature>
<gene>
    <name evidence="4" type="ORF">DKT75_11085</name>
</gene>
<dbReference type="Gene3D" id="3.30.479.30">
    <property type="entry name" value="Band 7 domain"/>
    <property type="match status" value="1"/>
</dbReference>
<dbReference type="Proteomes" id="UP000245506">
    <property type="component" value="Unassembled WGS sequence"/>
</dbReference>
<dbReference type="CDD" id="cd03408">
    <property type="entry name" value="SPFH_like_u1"/>
    <property type="match status" value="1"/>
</dbReference>
<dbReference type="EMBL" id="QGKL01000031">
    <property type="protein sequence ID" value="PWQ95918.1"/>
    <property type="molecule type" value="Genomic_DNA"/>
</dbReference>
<dbReference type="RefSeq" id="WP_109823497.1">
    <property type="nucleotide sequence ID" value="NZ_QGKL01000031.1"/>
</dbReference>
<evidence type="ECO:0000259" key="3">
    <source>
        <dbReference type="Pfam" id="PF14237"/>
    </source>
</evidence>